<comment type="caution">
    <text evidence="1">The sequence shown here is derived from an EMBL/GenBank/DDBJ whole genome shotgun (WGS) entry which is preliminary data.</text>
</comment>
<evidence type="ECO:0000313" key="2">
    <source>
        <dbReference type="Proteomes" id="UP000315628"/>
    </source>
</evidence>
<proteinExistence type="predicted"/>
<name>A0A560W604_9MICO</name>
<protein>
    <submittedName>
        <fullName evidence="1">Uncharacterized protein</fullName>
    </submittedName>
</protein>
<evidence type="ECO:0000313" key="1">
    <source>
        <dbReference type="EMBL" id="TWD13049.1"/>
    </source>
</evidence>
<accession>A0A560W604</accession>
<keyword evidence="2" id="KW-1185">Reference proteome</keyword>
<reference evidence="1 2" key="1">
    <citation type="submission" date="2019-06" db="EMBL/GenBank/DDBJ databases">
        <title>Sequencing the genomes of 1000 actinobacteria strains.</title>
        <authorList>
            <person name="Klenk H.-P."/>
        </authorList>
    </citation>
    <scope>NUCLEOTIDE SEQUENCE [LARGE SCALE GENOMIC DNA]</scope>
    <source>
        <strain evidence="1 2">DSM 18935</strain>
    </source>
</reference>
<gene>
    <name evidence="1" type="ORF">FB557_2816</name>
</gene>
<dbReference type="RefSeq" id="WP_144858244.1">
    <property type="nucleotide sequence ID" value="NZ_BAAAYT010000010.1"/>
</dbReference>
<dbReference type="Proteomes" id="UP000315628">
    <property type="component" value="Unassembled WGS sequence"/>
</dbReference>
<sequence>MTGTTPAALDSTLREVLGHLTKARTSISDTHPLSEHLEEIALTLHEVVDLEAPDITIDTTTSPEDALRGAERALDAIPAQDRPLWLLPLRAELAILRRRSTA</sequence>
<dbReference type="EMBL" id="VIUW01000006">
    <property type="protein sequence ID" value="TWD13049.1"/>
    <property type="molecule type" value="Genomic_DNA"/>
</dbReference>
<dbReference type="AlphaFoldDB" id="A0A560W604"/>
<organism evidence="1 2">
    <name type="scientific">Marihabitans asiaticum</name>
    <dbReference type="NCBI Taxonomy" id="415218"/>
    <lineage>
        <taxon>Bacteria</taxon>
        <taxon>Bacillati</taxon>
        <taxon>Actinomycetota</taxon>
        <taxon>Actinomycetes</taxon>
        <taxon>Micrococcales</taxon>
        <taxon>Intrasporangiaceae</taxon>
        <taxon>Marihabitans</taxon>
    </lineage>
</organism>